<sequence length="187" mass="21906">MEGSVAEFWEESHAGWNLTFRRLINDWEINSVGELLGFIQETRPDSGTTDTRIWIPDPKEGFSVRVCYNSWIAPSNRQFPRGSIWRSLPPLKIVWCMLGSIEQLLQVWPVLKLPVRGKKLVVAIPHAVIWSIWKSRNNAIFNEDKVAVHKIILLLKGLLFSWRELEWARNFRFESFIFNWDAMIQAL</sequence>
<organism evidence="1 2">
    <name type="scientific">Macleaya cordata</name>
    <name type="common">Five-seeded plume-poppy</name>
    <name type="synonym">Bocconia cordata</name>
    <dbReference type="NCBI Taxonomy" id="56857"/>
    <lineage>
        <taxon>Eukaryota</taxon>
        <taxon>Viridiplantae</taxon>
        <taxon>Streptophyta</taxon>
        <taxon>Embryophyta</taxon>
        <taxon>Tracheophyta</taxon>
        <taxon>Spermatophyta</taxon>
        <taxon>Magnoliopsida</taxon>
        <taxon>Ranunculales</taxon>
        <taxon>Papaveraceae</taxon>
        <taxon>Papaveroideae</taxon>
        <taxon>Macleaya</taxon>
    </lineage>
</organism>
<evidence type="ECO:0000313" key="2">
    <source>
        <dbReference type="Proteomes" id="UP000195402"/>
    </source>
</evidence>
<dbReference type="EMBL" id="MVGT01000002">
    <property type="protein sequence ID" value="OVA20973.1"/>
    <property type="molecule type" value="Genomic_DNA"/>
</dbReference>
<protein>
    <recommendedName>
        <fullName evidence="3">Reverse transcriptase zinc-binding domain</fullName>
    </recommendedName>
</protein>
<keyword evidence="2" id="KW-1185">Reference proteome</keyword>
<reference evidence="1 2" key="1">
    <citation type="journal article" date="2017" name="Mol. Plant">
        <title>The Genome of Medicinal Plant Macleaya cordata Provides New Insights into Benzylisoquinoline Alkaloids Metabolism.</title>
        <authorList>
            <person name="Liu X."/>
            <person name="Liu Y."/>
            <person name="Huang P."/>
            <person name="Ma Y."/>
            <person name="Qing Z."/>
            <person name="Tang Q."/>
            <person name="Cao H."/>
            <person name="Cheng P."/>
            <person name="Zheng Y."/>
            <person name="Yuan Z."/>
            <person name="Zhou Y."/>
            <person name="Liu J."/>
            <person name="Tang Z."/>
            <person name="Zhuo Y."/>
            <person name="Zhang Y."/>
            <person name="Yu L."/>
            <person name="Huang J."/>
            <person name="Yang P."/>
            <person name="Peng Q."/>
            <person name="Zhang J."/>
            <person name="Jiang W."/>
            <person name="Zhang Z."/>
            <person name="Lin K."/>
            <person name="Ro D.K."/>
            <person name="Chen X."/>
            <person name="Xiong X."/>
            <person name="Shang Y."/>
            <person name="Huang S."/>
            <person name="Zeng J."/>
        </authorList>
    </citation>
    <scope>NUCLEOTIDE SEQUENCE [LARGE SCALE GENOMIC DNA]</scope>
    <source>
        <strain evidence="2">cv. BLH2017</strain>
        <tissue evidence="1">Root</tissue>
    </source>
</reference>
<gene>
    <name evidence="1" type="ORF">BVC80_8831g18</name>
</gene>
<dbReference type="AlphaFoldDB" id="A0A200RE68"/>
<evidence type="ECO:0008006" key="3">
    <source>
        <dbReference type="Google" id="ProtNLM"/>
    </source>
</evidence>
<accession>A0A200RE68</accession>
<proteinExistence type="predicted"/>
<dbReference type="InParanoid" id="A0A200RE68"/>
<evidence type="ECO:0000313" key="1">
    <source>
        <dbReference type="EMBL" id="OVA20973.1"/>
    </source>
</evidence>
<comment type="caution">
    <text evidence="1">The sequence shown here is derived from an EMBL/GenBank/DDBJ whole genome shotgun (WGS) entry which is preliminary data.</text>
</comment>
<name>A0A200RE68_MACCD</name>
<dbReference type="Proteomes" id="UP000195402">
    <property type="component" value="Unassembled WGS sequence"/>
</dbReference>